<keyword evidence="1" id="KW-1133">Transmembrane helix</keyword>
<accession>A0AAD7PIW0</accession>
<keyword evidence="3" id="KW-1185">Reference proteome</keyword>
<gene>
    <name evidence="2" type="ORF">O6P43_023551</name>
</gene>
<evidence type="ECO:0000313" key="2">
    <source>
        <dbReference type="EMBL" id="KAJ7957223.1"/>
    </source>
</evidence>
<dbReference type="EMBL" id="JARAOO010000009">
    <property type="protein sequence ID" value="KAJ7957223.1"/>
    <property type="molecule type" value="Genomic_DNA"/>
</dbReference>
<keyword evidence="1 2" id="KW-0812">Transmembrane</keyword>
<dbReference type="AlphaFoldDB" id="A0AAD7PIW0"/>
<evidence type="ECO:0000256" key="1">
    <source>
        <dbReference type="SAM" id="Phobius"/>
    </source>
</evidence>
<reference evidence="2" key="1">
    <citation type="journal article" date="2023" name="Science">
        <title>Elucidation of the pathway for biosynthesis of saponin adjuvants from the soapbark tree.</title>
        <authorList>
            <person name="Reed J."/>
            <person name="Orme A."/>
            <person name="El-Demerdash A."/>
            <person name="Owen C."/>
            <person name="Martin L.B.B."/>
            <person name="Misra R.C."/>
            <person name="Kikuchi S."/>
            <person name="Rejzek M."/>
            <person name="Martin A.C."/>
            <person name="Harkess A."/>
            <person name="Leebens-Mack J."/>
            <person name="Louveau T."/>
            <person name="Stephenson M.J."/>
            <person name="Osbourn A."/>
        </authorList>
    </citation>
    <scope>NUCLEOTIDE SEQUENCE</scope>
    <source>
        <strain evidence="2">S10</strain>
    </source>
</reference>
<dbReference type="KEGG" id="qsa:O6P43_023551"/>
<name>A0AAD7PIW0_QUISA</name>
<organism evidence="2 3">
    <name type="scientific">Quillaja saponaria</name>
    <name type="common">Soap bark tree</name>
    <dbReference type="NCBI Taxonomy" id="32244"/>
    <lineage>
        <taxon>Eukaryota</taxon>
        <taxon>Viridiplantae</taxon>
        <taxon>Streptophyta</taxon>
        <taxon>Embryophyta</taxon>
        <taxon>Tracheophyta</taxon>
        <taxon>Spermatophyta</taxon>
        <taxon>Magnoliopsida</taxon>
        <taxon>eudicotyledons</taxon>
        <taxon>Gunneridae</taxon>
        <taxon>Pentapetalae</taxon>
        <taxon>rosids</taxon>
        <taxon>fabids</taxon>
        <taxon>Fabales</taxon>
        <taxon>Quillajaceae</taxon>
        <taxon>Quillaja</taxon>
    </lineage>
</organism>
<dbReference type="Proteomes" id="UP001163823">
    <property type="component" value="Chromosome 9"/>
</dbReference>
<proteinExistence type="predicted"/>
<sequence>MSSLQQRSLPPLEGGIWKVRTNDLETEEIIRERRAAIETGKLKGRRLFEPLERETGMGFVGIEDCEVWSVSFCDSDNEHDQQDDSNGSKDSPAVCFQCCYSSASSSSSPCVSGEIFEEKEQEAGEGRILGRIEEKRVSGNGGRHYMVFLVGLAIASIIFAICITKVRSIGGYQNEVIIVPT</sequence>
<protein>
    <submittedName>
        <fullName evidence="2">Transmembrane protein</fullName>
    </submittedName>
</protein>
<feature type="transmembrane region" description="Helical" evidence="1">
    <location>
        <begin position="145"/>
        <end position="166"/>
    </location>
</feature>
<evidence type="ECO:0000313" key="3">
    <source>
        <dbReference type="Proteomes" id="UP001163823"/>
    </source>
</evidence>
<comment type="caution">
    <text evidence="2">The sequence shown here is derived from an EMBL/GenBank/DDBJ whole genome shotgun (WGS) entry which is preliminary data.</text>
</comment>
<keyword evidence="1" id="KW-0472">Membrane</keyword>